<evidence type="ECO:0000313" key="5">
    <source>
        <dbReference type="EMBL" id="KII84114.1"/>
    </source>
</evidence>
<accession>A0A0C9T471</accession>
<keyword evidence="3" id="KW-0813">Transport</keyword>
<dbReference type="Proteomes" id="UP000053263">
    <property type="component" value="Unassembled WGS sequence"/>
</dbReference>
<evidence type="ECO:0000256" key="2">
    <source>
        <dbReference type="ARBA" id="ARBA00005892"/>
    </source>
</evidence>
<dbReference type="HOGENOM" id="CLU_001071_0_0_1"/>
<protein>
    <submittedName>
        <fullName evidence="5">Unplaced genomic scaffold PLICRscaffold_19, whole genome shotgun sequence</fullName>
    </submittedName>
</protein>
<dbReference type="GO" id="GO:0044611">
    <property type="term" value="C:nuclear pore inner ring"/>
    <property type="evidence" value="ECO:0007669"/>
    <property type="project" value="TreeGrafter"/>
</dbReference>
<reference evidence="5 6" key="1">
    <citation type="submission" date="2014-06" db="EMBL/GenBank/DDBJ databases">
        <title>Evolutionary Origins and Diversification of the Mycorrhizal Mutualists.</title>
        <authorList>
            <consortium name="DOE Joint Genome Institute"/>
            <consortium name="Mycorrhizal Genomics Consortium"/>
            <person name="Kohler A."/>
            <person name="Kuo A."/>
            <person name="Nagy L.G."/>
            <person name="Floudas D."/>
            <person name="Copeland A."/>
            <person name="Barry K.W."/>
            <person name="Cichocki N."/>
            <person name="Veneault-Fourrey C."/>
            <person name="LaButti K."/>
            <person name="Lindquist E.A."/>
            <person name="Lipzen A."/>
            <person name="Lundell T."/>
            <person name="Morin E."/>
            <person name="Murat C."/>
            <person name="Riley R."/>
            <person name="Ohm R."/>
            <person name="Sun H."/>
            <person name="Tunlid A."/>
            <person name="Henrissat B."/>
            <person name="Grigoriev I.V."/>
            <person name="Hibbett D.S."/>
            <person name="Martin F."/>
        </authorList>
    </citation>
    <scope>NUCLEOTIDE SEQUENCE [LARGE SCALE GENOMIC DNA]</scope>
    <source>
        <strain evidence="5 6">FD-325 SS-3</strain>
    </source>
</reference>
<keyword evidence="4" id="KW-0539">Nucleus</keyword>
<evidence type="ECO:0000256" key="4">
    <source>
        <dbReference type="ARBA" id="ARBA00023242"/>
    </source>
</evidence>
<evidence type="ECO:0000256" key="1">
    <source>
        <dbReference type="ARBA" id="ARBA00004123"/>
    </source>
</evidence>
<organism evidence="5 6">
    <name type="scientific">Plicaturopsis crispa FD-325 SS-3</name>
    <dbReference type="NCBI Taxonomy" id="944288"/>
    <lineage>
        <taxon>Eukaryota</taxon>
        <taxon>Fungi</taxon>
        <taxon>Dikarya</taxon>
        <taxon>Basidiomycota</taxon>
        <taxon>Agaricomycotina</taxon>
        <taxon>Agaricomycetes</taxon>
        <taxon>Agaricomycetidae</taxon>
        <taxon>Amylocorticiales</taxon>
        <taxon>Amylocorticiaceae</taxon>
        <taxon>Plicatura</taxon>
        <taxon>Plicaturopsis crispa</taxon>
    </lineage>
</organism>
<dbReference type="InterPro" id="IPR021827">
    <property type="entry name" value="Nup186/Nup192/Nup205"/>
</dbReference>
<dbReference type="OrthoDB" id="2019644at2759"/>
<comment type="subcellular location">
    <subcellularLocation>
        <location evidence="1">Nucleus</location>
    </subcellularLocation>
</comment>
<keyword evidence="6" id="KW-1185">Reference proteome</keyword>
<name>A0A0C9T471_PLICR</name>
<comment type="similarity">
    <text evidence="2">Belongs to the NUP186/NUP192/NUP205 family.</text>
</comment>
<dbReference type="GO" id="GO:0017056">
    <property type="term" value="F:structural constituent of nuclear pore"/>
    <property type="evidence" value="ECO:0007669"/>
    <property type="project" value="TreeGrafter"/>
</dbReference>
<dbReference type="GO" id="GO:0006999">
    <property type="term" value="P:nuclear pore organization"/>
    <property type="evidence" value="ECO:0007669"/>
    <property type="project" value="TreeGrafter"/>
</dbReference>
<dbReference type="Pfam" id="PF11894">
    <property type="entry name" value="Nup192"/>
    <property type="match status" value="1"/>
</dbReference>
<gene>
    <name evidence="5" type="ORF">PLICRDRAFT_702060</name>
</gene>
<sequence length="2092" mass="230377">MESISRLRTALLTSLNPRGPHHGEKELFDELMVHTPRLLALFDVGPRSQQEQREIESGKTVVHGKSLAVNADFARQVVFLSQQLDCSERYAAEVLHTVMTENPNINVAAGVEAAIIEFHHRRRCLVDCLRYLFEAAEAAEAPEAQPMYARIDAYVRKQLIPGASVAGGEVTLAHRIFREIDVVGNAITTTQNARQNAGSNTAQGGLGYDILTARIDSLKYERRYLAYALFLISRLGYLSPNDIQKLVDWLAATPNHPMTYHILAAALAAFDPAHPDTNGGALRHALAKDTKTTAYMTKTLSPTSTAWKDPGLKAVVLLKWTLFLTEARHRDPTLEHRDGFKTEELETQVWNAVQGGAFTYLAIAVYQFQRQRGIAPPALLADHIPEPQHDLASDELKLAILSACETLIRSLITHASSELRKIKQRQEDLVLASARTDRTRMFRSATPAPEATAQPRSDIAMLYCFIGITYSSLPIERALQFWGSGPQSDVSRMSYLEYIETTAGKLPAFLQWAVWSTQARDVDMSMALYDMLAGLAKGQQCSELAYNFLARGGGEVIAGSMLPSSSTTGVPAISWTSIFGLLESWAGAAANPRAHQAHAQQTFAGSASQHQQQQFMLGPKDVLLAQSFLRLLSTVVSYSVAVRVAISGHAHFRAIPTLVSLIPLGVPLELKGALFETLAAFCEPGAGAPGVEICKAVWTLMERLEVINVRTTSKGLLPPIKGVEMELEEVEAVYKMYPATIPFLKLLSTLIHTPKRIPLKGRVADTEPINTTPEGLGQPYRLPGIGPFVQFVVDNVFAKIPSREYLRPSDRWQTNDLCLCFIERALASYDLESLVSTADDAQLKSEVIVPLLVHPGYDLVKRLLTATPLQASILSYVVDGVEGFDKGFAEEEHFFESTIVRVLRIVQRLLDIQDIFIDVLIPLLSEFDSAPLVGTIYSRSYFTRFDQALSYGPQFVPAIAAYVAFPGHSELVLLAVKILSTLASSTAFTNLTALIENSSDSDRVLSGFRQLVEAETMADVSASELLAEQTTGAGAPDALDSPEPLDQAIRLAALDFFIHNTGLGRPYPNLAHYILLGSSRAEQQIQDPHALGAQRTSIHVILDLLNSGVPRVKGKGRERDRRLALQVDPLFVTLPALAERCYHVIYQLCVHPRTSSFTMRYLRTREDFFARQLAAVPSIVPATVDDPSVEVVYSDGSRVATTVPAFTSFLRLRSWIVDLVALDLHVLTAKGQHKSVAELLDILFGGNEVDEDPNGWEDDLFQPFQDVGQSSFRIIEVVQSLNFDWSDSLSVKAVDLQLLGQLNLHSCVRTDGTGCEIVDRSALLSLLTMAKRALHAQGRIVTAADLDRLNAETTYILESCAVENHRREVQHATAIAYDAWRRLLDITLMKCFSRLPHDRRESMLFDLLHVLPTTIRTSPMQDSTAVLLSEVILSSVTKLREDRRHQVVVQASGGDAEAGSLPAERLFAILRSILECILDNNHLELVRGNLYAALINYLHLIAAGDTISELAASNSGRSLSLALSTSREDFMFSDSQSSLALSQYGGTQQSSSGSALETGSLAIMKSVTERLIATISRDAIDGTEVWKTIAFMLLDSLVQLSRAEKQHIILSAIVRRGILSNFVRGLKETDLLLQYVLKPDPDDLNPLYVYEAKMSLFIRMAQTRAGAERLLEAQLITVLAQCDYLDARPEADQSFMDQDSFLPSAVHRYHQLFMPALQVVNGILAVLGSKHTTAAQQALEFLSSHRDTIIILLKNDSDVLPLSVIEEIHLLVSLSTSVLPLVPTSELASTTTGFGGVHGAILSLSTKCLGSGRWTQSVQPQTDAEILDASVYASGLGTETKFTLDVRERERRLRKAVVAYIGAASQFTEHEISPVLSPVTIAPPQEERSSTHFSATVPTIGDAVEALNDVCSDLADTLKQIADISAELAARDHIRVDNIQEIVDIPDIAFLQDLDIRQKRSLVCREFERIRRDAKGKAKILFSTVEMLLLILWRHLTFYSEGQPGSYGGNPPPLLKSVSARLLASHHDPDAFRAEAGRRLAPVLQKLGSLDLGQDPANGEWRSNHGYIEIMSRRLRDTAGLHDELESDMDAL</sequence>
<proteinExistence type="inferred from homology"/>
<dbReference type="EMBL" id="KN832572">
    <property type="protein sequence ID" value="KII84114.1"/>
    <property type="molecule type" value="Genomic_DNA"/>
</dbReference>
<evidence type="ECO:0000313" key="6">
    <source>
        <dbReference type="Proteomes" id="UP000053263"/>
    </source>
</evidence>
<dbReference type="PANTHER" id="PTHR31344:SF0">
    <property type="entry name" value="NUCLEAR PORE COMPLEX PROTEIN NUP205"/>
    <property type="match status" value="1"/>
</dbReference>
<evidence type="ECO:0000256" key="3">
    <source>
        <dbReference type="ARBA" id="ARBA00022448"/>
    </source>
</evidence>
<dbReference type="PANTHER" id="PTHR31344">
    <property type="entry name" value="NUCLEAR PORE COMPLEX PROTEIN NUP205"/>
    <property type="match status" value="1"/>
</dbReference>